<evidence type="ECO:0000256" key="1">
    <source>
        <dbReference type="SAM" id="Phobius"/>
    </source>
</evidence>
<accession>A0A450V9N1</accession>
<keyword evidence="1" id="KW-0472">Membrane</keyword>
<organism evidence="2">
    <name type="scientific">Candidatus Kentrum eta</name>
    <dbReference type="NCBI Taxonomy" id="2126337"/>
    <lineage>
        <taxon>Bacteria</taxon>
        <taxon>Pseudomonadati</taxon>
        <taxon>Pseudomonadota</taxon>
        <taxon>Gammaproteobacteria</taxon>
        <taxon>Candidatus Kentrum</taxon>
    </lineage>
</organism>
<proteinExistence type="predicted"/>
<protein>
    <submittedName>
        <fullName evidence="2">Uncharacterized protein</fullName>
    </submittedName>
</protein>
<sequence length="86" mass="9580">MARHNCGTFLDRNAVRELHTALMGAIAPCRSHNREHRLATMRISKQLLMGLLGRISLPTTVTTIVISCVYLLIGPSHSSRDERLPC</sequence>
<name>A0A450V9N1_9GAMM</name>
<dbReference type="EMBL" id="CAADFJ010000229">
    <property type="protein sequence ID" value="VFK05009.1"/>
    <property type="molecule type" value="Genomic_DNA"/>
</dbReference>
<keyword evidence="1" id="KW-1133">Transmembrane helix</keyword>
<keyword evidence="1" id="KW-0812">Transmembrane</keyword>
<evidence type="ECO:0000313" key="2">
    <source>
        <dbReference type="EMBL" id="VFK01498.1"/>
    </source>
</evidence>
<dbReference type="AlphaFoldDB" id="A0A450V9N1"/>
<dbReference type="EMBL" id="CAADFI010000235">
    <property type="protein sequence ID" value="VFK01498.1"/>
    <property type="molecule type" value="Genomic_DNA"/>
</dbReference>
<evidence type="ECO:0000313" key="3">
    <source>
        <dbReference type="EMBL" id="VFK05009.1"/>
    </source>
</evidence>
<gene>
    <name evidence="2" type="ORF">BECKH772B_GA0070898_102353</name>
    <name evidence="3" type="ORF">BECKH772C_GA0070978_102293</name>
</gene>
<reference evidence="2" key="1">
    <citation type="submission" date="2019-02" db="EMBL/GenBank/DDBJ databases">
        <authorList>
            <person name="Gruber-Vodicka R. H."/>
            <person name="Seah K. B. B."/>
        </authorList>
    </citation>
    <scope>NUCLEOTIDE SEQUENCE</scope>
    <source>
        <strain evidence="3">BECK_SA2B12</strain>
        <strain evidence="2">BECK_SA2B20</strain>
    </source>
</reference>
<feature type="transmembrane region" description="Helical" evidence="1">
    <location>
        <begin position="51"/>
        <end position="73"/>
    </location>
</feature>